<evidence type="ECO:0000313" key="1">
    <source>
        <dbReference type="EMBL" id="DAF64677.1"/>
    </source>
</evidence>
<accession>A0A8S5TNG4</accession>
<reference evidence="1" key="1">
    <citation type="journal article" date="2021" name="Proc. Natl. Acad. Sci. U.S.A.">
        <title>A Catalog of Tens of Thousands of Viruses from Human Metagenomes Reveals Hidden Associations with Chronic Diseases.</title>
        <authorList>
            <person name="Tisza M.J."/>
            <person name="Buck C.B."/>
        </authorList>
    </citation>
    <scope>NUCLEOTIDE SEQUENCE</scope>
    <source>
        <strain evidence="1">Ct90d35</strain>
    </source>
</reference>
<sequence>MNSMPFRQLKSFFKILIGVQYELSNRDSVQFAQLAKGLISGRAFPARNPAQRAHGNPQPLVHLLLCQSRVDPRRPQRQFHLLVTTFHFSP</sequence>
<dbReference type="EMBL" id="BK032865">
    <property type="protein sequence ID" value="DAF64677.1"/>
    <property type="molecule type" value="Genomic_DNA"/>
</dbReference>
<proteinExistence type="predicted"/>
<protein>
    <submittedName>
        <fullName evidence="1">Uncharacterized protein</fullName>
    </submittedName>
</protein>
<name>A0A8S5TNG4_9CAUD</name>
<organism evidence="1">
    <name type="scientific">Podoviridae sp. ct90d35</name>
    <dbReference type="NCBI Taxonomy" id="2827724"/>
    <lineage>
        <taxon>Viruses</taxon>
        <taxon>Duplodnaviria</taxon>
        <taxon>Heunggongvirae</taxon>
        <taxon>Uroviricota</taxon>
        <taxon>Caudoviricetes</taxon>
    </lineage>
</organism>